<keyword evidence="1" id="KW-1185">Reference proteome</keyword>
<name>A0A0M3HJ34_ASCLU</name>
<dbReference type="Proteomes" id="UP000036681">
    <property type="component" value="Unplaced"/>
</dbReference>
<dbReference type="GO" id="GO:0005975">
    <property type="term" value="P:carbohydrate metabolic process"/>
    <property type="evidence" value="ECO:0007669"/>
    <property type="project" value="InterPro"/>
</dbReference>
<dbReference type="Gene3D" id="2.60.40.1760">
    <property type="entry name" value="glycosyl hydrolase (family 31)"/>
    <property type="match status" value="1"/>
</dbReference>
<dbReference type="InterPro" id="IPR011013">
    <property type="entry name" value="Gal_mutarotase_sf_dom"/>
</dbReference>
<dbReference type="AlphaFoldDB" id="A0A0M3HJ34"/>
<evidence type="ECO:0000313" key="2">
    <source>
        <dbReference type="WBParaSite" id="ALUE_0000152901-mRNA-1"/>
    </source>
</evidence>
<sequence>MFSDQYIQIAAYIGTSMLYGIGENTQANLMHYMEMYTTYAMFSRNEALSPDYDYLYRWHPKNLYGVFPFYIGFERDGKAHGVFILNSNAQV</sequence>
<protein>
    <submittedName>
        <fullName evidence="2">Gal_mutarotas_2 domain-containing protein</fullName>
    </submittedName>
</protein>
<dbReference type="GO" id="GO:0004558">
    <property type="term" value="F:alpha-1,4-glucosidase activity"/>
    <property type="evidence" value="ECO:0007669"/>
    <property type="project" value="TreeGrafter"/>
</dbReference>
<proteinExistence type="predicted"/>
<dbReference type="GO" id="GO:0030246">
    <property type="term" value="F:carbohydrate binding"/>
    <property type="evidence" value="ECO:0007669"/>
    <property type="project" value="InterPro"/>
</dbReference>
<reference evidence="2" key="1">
    <citation type="submission" date="2017-02" db="UniProtKB">
        <authorList>
            <consortium name="WormBaseParasite"/>
        </authorList>
    </citation>
    <scope>IDENTIFICATION</scope>
</reference>
<dbReference type="SUPFAM" id="SSF74650">
    <property type="entry name" value="Galactose mutarotase-like"/>
    <property type="match status" value="1"/>
</dbReference>
<dbReference type="WBParaSite" id="ALUE_0000152901-mRNA-1">
    <property type="protein sequence ID" value="ALUE_0000152901-mRNA-1"/>
    <property type="gene ID" value="ALUE_0000152901"/>
</dbReference>
<accession>A0A0M3HJ34</accession>
<organism evidence="1 2">
    <name type="scientific">Ascaris lumbricoides</name>
    <name type="common">Giant roundworm</name>
    <dbReference type="NCBI Taxonomy" id="6252"/>
    <lineage>
        <taxon>Eukaryota</taxon>
        <taxon>Metazoa</taxon>
        <taxon>Ecdysozoa</taxon>
        <taxon>Nematoda</taxon>
        <taxon>Chromadorea</taxon>
        <taxon>Rhabditida</taxon>
        <taxon>Spirurina</taxon>
        <taxon>Ascaridomorpha</taxon>
        <taxon>Ascaridoidea</taxon>
        <taxon>Ascarididae</taxon>
        <taxon>Ascaris</taxon>
    </lineage>
</organism>
<evidence type="ECO:0000313" key="1">
    <source>
        <dbReference type="Proteomes" id="UP000036681"/>
    </source>
</evidence>
<dbReference type="PANTHER" id="PTHR22762:SF133">
    <property type="entry name" value="P-TYPE DOMAIN-CONTAINING PROTEIN"/>
    <property type="match status" value="1"/>
</dbReference>
<dbReference type="PANTHER" id="PTHR22762">
    <property type="entry name" value="ALPHA-GLUCOSIDASE"/>
    <property type="match status" value="1"/>
</dbReference>